<dbReference type="Pfam" id="PF02558">
    <property type="entry name" value="ApbA"/>
    <property type="match status" value="1"/>
</dbReference>
<dbReference type="PANTHER" id="PTHR21708:SF30">
    <property type="entry name" value="2-DEHYDROPANTOATE 2-REDUCTASE-RELATED"/>
    <property type="match status" value="1"/>
</dbReference>
<dbReference type="FunFam" id="1.10.1040.10:FF:000017">
    <property type="entry name" value="2-dehydropantoate 2-reductase"/>
    <property type="match status" value="1"/>
</dbReference>
<dbReference type="PROSITE" id="PS51257">
    <property type="entry name" value="PROKAR_LIPOPROTEIN"/>
    <property type="match status" value="1"/>
</dbReference>
<dbReference type="Gene3D" id="3.40.50.720">
    <property type="entry name" value="NAD(P)-binding Rossmann-like Domain"/>
    <property type="match status" value="1"/>
</dbReference>
<dbReference type="Gene3D" id="1.10.1040.10">
    <property type="entry name" value="N-(1-d-carboxylethyl)-l-norvaline Dehydrogenase, domain 2"/>
    <property type="match status" value="1"/>
</dbReference>
<comment type="catalytic activity">
    <reaction evidence="4">
        <text>(R)-pantoate + NADP(+) = 2-dehydropantoate + NADPH + H(+)</text>
        <dbReference type="Rhea" id="RHEA:16233"/>
        <dbReference type="ChEBI" id="CHEBI:11561"/>
        <dbReference type="ChEBI" id="CHEBI:15378"/>
        <dbReference type="ChEBI" id="CHEBI:15980"/>
        <dbReference type="ChEBI" id="CHEBI:57783"/>
        <dbReference type="ChEBI" id="CHEBI:58349"/>
        <dbReference type="EC" id="1.1.1.169"/>
    </reaction>
</comment>
<keyword evidence="8" id="KW-1185">Reference proteome</keyword>
<dbReference type="InterPro" id="IPR013328">
    <property type="entry name" value="6PGD_dom2"/>
</dbReference>
<proteinExistence type="inferred from homology"/>
<gene>
    <name evidence="7" type="ORF">BD324DRAFT_627966</name>
</gene>
<dbReference type="FunCoup" id="A0A1Y1UFE5">
    <property type="interactions" value="221"/>
</dbReference>
<dbReference type="RefSeq" id="XP_021870327.1">
    <property type="nucleotide sequence ID" value="XM_022016066.1"/>
</dbReference>
<feature type="domain" description="Ketopantoate reductase N-terminal" evidence="5">
    <location>
        <begin position="8"/>
        <end position="146"/>
    </location>
</feature>
<evidence type="ECO:0000259" key="5">
    <source>
        <dbReference type="Pfam" id="PF02558"/>
    </source>
</evidence>
<keyword evidence="3 4" id="KW-0560">Oxidoreductase</keyword>
<dbReference type="GeneID" id="33557875"/>
<dbReference type="GO" id="GO:0008677">
    <property type="term" value="F:2-dehydropantoate 2-reductase activity"/>
    <property type="evidence" value="ECO:0007669"/>
    <property type="project" value="UniProtKB-EC"/>
</dbReference>
<sequence>MSMSKPNVLVFGLGGIGGVYACLLSLSERCCVHVVARSNYESVKTRGFRLVSPKLGDHDDIQFAGVWRSCREANESNVQFDYVICANKALLDAEPSLSEHLRPVITSTTSIVLLQNGVGIEAPLHESFPNTTIISAVVWTGGKMLPEKNGIAGVEHFSDLSLTIGVDYRANGDKAEEDAKLDRFVEMIKAGKGGCIVTDDIQSQRWVKVIWNAYVNSLTAAIRLPSHFLFAATPFAEQLSMAILSETSTVARAKGLNIPPETEQQLFDRCKAGIPGAKGYPSSMMMDCIDCKPMEVEAILGTPLREGQRLGIPTPTLLTMYTILKAVDLGRASPDL</sequence>
<evidence type="ECO:0000259" key="6">
    <source>
        <dbReference type="Pfam" id="PF08546"/>
    </source>
</evidence>
<dbReference type="InterPro" id="IPR008927">
    <property type="entry name" value="6-PGluconate_DH-like_C_sf"/>
</dbReference>
<dbReference type="InterPro" id="IPR051402">
    <property type="entry name" value="KPR-Related"/>
</dbReference>
<evidence type="ECO:0000256" key="2">
    <source>
        <dbReference type="ARBA" id="ARBA00022857"/>
    </source>
</evidence>
<organism evidence="7 8">
    <name type="scientific">Kockovaella imperatae</name>
    <dbReference type="NCBI Taxonomy" id="4999"/>
    <lineage>
        <taxon>Eukaryota</taxon>
        <taxon>Fungi</taxon>
        <taxon>Dikarya</taxon>
        <taxon>Basidiomycota</taxon>
        <taxon>Agaricomycotina</taxon>
        <taxon>Tremellomycetes</taxon>
        <taxon>Tremellales</taxon>
        <taxon>Cuniculitremaceae</taxon>
        <taxon>Kockovaella</taxon>
    </lineage>
</organism>
<comment type="caution">
    <text evidence="7">The sequence shown here is derived from an EMBL/GenBank/DDBJ whole genome shotgun (WGS) entry which is preliminary data.</text>
</comment>
<evidence type="ECO:0000256" key="4">
    <source>
        <dbReference type="RuleBase" id="RU362068"/>
    </source>
</evidence>
<feature type="domain" description="Ketopantoate reductase C-terminal" evidence="6">
    <location>
        <begin position="200"/>
        <end position="327"/>
    </location>
</feature>
<dbReference type="EMBL" id="NBSH01000008">
    <property type="protein sequence ID" value="ORX36226.1"/>
    <property type="molecule type" value="Genomic_DNA"/>
</dbReference>
<comment type="similarity">
    <text evidence="1 4">Belongs to the ketopantoate reductase family.</text>
</comment>
<dbReference type="GO" id="GO:0005737">
    <property type="term" value="C:cytoplasm"/>
    <property type="evidence" value="ECO:0007669"/>
    <property type="project" value="TreeGrafter"/>
</dbReference>
<dbReference type="InterPro" id="IPR003710">
    <property type="entry name" value="ApbA"/>
</dbReference>
<dbReference type="InParanoid" id="A0A1Y1UFE5"/>
<dbReference type="Pfam" id="PF08546">
    <property type="entry name" value="ApbA_C"/>
    <property type="match status" value="1"/>
</dbReference>
<dbReference type="InterPro" id="IPR013332">
    <property type="entry name" value="KPR_N"/>
</dbReference>
<dbReference type="AlphaFoldDB" id="A0A1Y1UFE5"/>
<comment type="function">
    <text evidence="4">Catalyzes the NADPH-dependent reduction of ketopantoate into pantoic acid.</text>
</comment>
<dbReference type="EC" id="1.1.1.169" evidence="4"/>
<evidence type="ECO:0000313" key="8">
    <source>
        <dbReference type="Proteomes" id="UP000193218"/>
    </source>
</evidence>
<dbReference type="SUPFAM" id="SSF48179">
    <property type="entry name" value="6-phosphogluconate dehydrogenase C-terminal domain-like"/>
    <property type="match status" value="1"/>
</dbReference>
<accession>A0A1Y1UFE5</accession>
<dbReference type="NCBIfam" id="TIGR00745">
    <property type="entry name" value="apbA_panE"/>
    <property type="match status" value="1"/>
</dbReference>
<dbReference type="PANTHER" id="PTHR21708">
    <property type="entry name" value="PROBABLE 2-DEHYDROPANTOATE 2-REDUCTASE"/>
    <property type="match status" value="1"/>
</dbReference>
<evidence type="ECO:0000313" key="7">
    <source>
        <dbReference type="EMBL" id="ORX36226.1"/>
    </source>
</evidence>
<dbReference type="STRING" id="4999.A0A1Y1UFE5"/>
<evidence type="ECO:0000256" key="1">
    <source>
        <dbReference type="ARBA" id="ARBA00007870"/>
    </source>
</evidence>
<evidence type="ECO:0000256" key="3">
    <source>
        <dbReference type="ARBA" id="ARBA00023002"/>
    </source>
</evidence>
<protein>
    <recommendedName>
        <fullName evidence="4">2-dehydropantoate 2-reductase</fullName>
        <ecNumber evidence="4">1.1.1.169</ecNumber>
    </recommendedName>
    <alternativeName>
        <fullName evidence="4">Ketopantoate reductase</fullName>
    </alternativeName>
</protein>
<keyword evidence="2 4" id="KW-0521">NADP</keyword>
<dbReference type="OrthoDB" id="3609at2759"/>
<dbReference type="InterPro" id="IPR013752">
    <property type="entry name" value="KPA_reductase"/>
</dbReference>
<dbReference type="GO" id="GO:0015940">
    <property type="term" value="P:pantothenate biosynthetic process"/>
    <property type="evidence" value="ECO:0007669"/>
    <property type="project" value="InterPro"/>
</dbReference>
<reference evidence="7 8" key="1">
    <citation type="submission" date="2017-03" db="EMBL/GenBank/DDBJ databases">
        <title>Widespread Adenine N6-methylation of Active Genes in Fungi.</title>
        <authorList>
            <consortium name="DOE Joint Genome Institute"/>
            <person name="Mondo S.J."/>
            <person name="Dannebaum R.O."/>
            <person name="Kuo R.C."/>
            <person name="Louie K.B."/>
            <person name="Bewick A.J."/>
            <person name="Labutti K."/>
            <person name="Haridas S."/>
            <person name="Kuo A."/>
            <person name="Salamov A."/>
            <person name="Ahrendt S.R."/>
            <person name="Lau R."/>
            <person name="Bowen B.P."/>
            <person name="Lipzen A."/>
            <person name="Sullivan W."/>
            <person name="Andreopoulos W.B."/>
            <person name="Clum A."/>
            <person name="Lindquist E."/>
            <person name="Daum C."/>
            <person name="Northen T.R."/>
            <person name="Ramamoorthy G."/>
            <person name="Schmitz R.J."/>
            <person name="Gryganskyi A."/>
            <person name="Culley D."/>
            <person name="Magnuson J."/>
            <person name="James T.Y."/>
            <person name="O'Malley M.A."/>
            <person name="Stajich J.E."/>
            <person name="Spatafora J.W."/>
            <person name="Visel A."/>
            <person name="Grigoriev I.V."/>
        </authorList>
    </citation>
    <scope>NUCLEOTIDE SEQUENCE [LARGE SCALE GENOMIC DNA]</scope>
    <source>
        <strain evidence="7 8">NRRL Y-17943</strain>
    </source>
</reference>
<name>A0A1Y1UFE5_9TREE</name>
<dbReference type="Proteomes" id="UP000193218">
    <property type="component" value="Unassembled WGS sequence"/>
</dbReference>